<protein>
    <recommendedName>
        <fullName evidence="1">Co-chaperone DjlA N-terminal domain-containing protein</fullName>
    </recommendedName>
</protein>
<gene>
    <name evidence="2" type="ORF">A2527_04020</name>
</gene>
<proteinExistence type="predicted"/>
<dbReference type="SUPFAM" id="SSF158682">
    <property type="entry name" value="TerB-like"/>
    <property type="match status" value="1"/>
</dbReference>
<dbReference type="Pfam" id="PF05099">
    <property type="entry name" value="TerB"/>
    <property type="match status" value="1"/>
</dbReference>
<sequence length="162" mass="18078">MDDEMKKILALGGRAAANLDKEISETSQEDKVTHQDVLLMVQAALQMAQRDEVLHDNEKRLIKRIVSVGHVNQQELQEIQDMSKEDISLMIDRISGKKARKAFLLTIVAVAIADDDLDPSEQEMITQLTERLGVGAIDISKHTYPEIEGLVLKFVASAKVSR</sequence>
<dbReference type="InterPro" id="IPR007791">
    <property type="entry name" value="DjlA_N"/>
</dbReference>
<name>A0A1F6GF83_9PROT</name>
<dbReference type="InterPro" id="IPR029024">
    <property type="entry name" value="TerB-like"/>
</dbReference>
<accession>A0A1F6GF83</accession>
<evidence type="ECO:0000259" key="1">
    <source>
        <dbReference type="Pfam" id="PF05099"/>
    </source>
</evidence>
<evidence type="ECO:0000313" key="2">
    <source>
        <dbReference type="EMBL" id="OGG96728.1"/>
    </source>
</evidence>
<reference evidence="2 3" key="1">
    <citation type="journal article" date="2016" name="Nat. Commun.">
        <title>Thousands of microbial genomes shed light on interconnected biogeochemical processes in an aquifer system.</title>
        <authorList>
            <person name="Anantharaman K."/>
            <person name="Brown C.T."/>
            <person name="Hug L.A."/>
            <person name="Sharon I."/>
            <person name="Castelle C.J."/>
            <person name="Probst A.J."/>
            <person name="Thomas B.C."/>
            <person name="Singh A."/>
            <person name="Wilkins M.J."/>
            <person name="Karaoz U."/>
            <person name="Brodie E.L."/>
            <person name="Williams K.H."/>
            <person name="Hubbard S.S."/>
            <person name="Banfield J.F."/>
        </authorList>
    </citation>
    <scope>NUCLEOTIDE SEQUENCE [LARGE SCALE GENOMIC DNA]</scope>
</reference>
<dbReference type="AlphaFoldDB" id="A0A1F6GF83"/>
<feature type="domain" description="Co-chaperone DjlA N-terminal" evidence="1">
    <location>
        <begin position="95"/>
        <end position="139"/>
    </location>
</feature>
<dbReference type="Proteomes" id="UP000178449">
    <property type="component" value="Unassembled WGS sequence"/>
</dbReference>
<dbReference type="Gene3D" id="1.10.3680.10">
    <property type="entry name" value="TerB-like"/>
    <property type="match status" value="1"/>
</dbReference>
<comment type="caution">
    <text evidence="2">The sequence shown here is derived from an EMBL/GenBank/DDBJ whole genome shotgun (WGS) entry which is preliminary data.</text>
</comment>
<dbReference type="STRING" id="1817772.A2527_04020"/>
<evidence type="ECO:0000313" key="3">
    <source>
        <dbReference type="Proteomes" id="UP000178449"/>
    </source>
</evidence>
<dbReference type="EMBL" id="MFNE01000010">
    <property type="protein sequence ID" value="OGG96728.1"/>
    <property type="molecule type" value="Genomic_DNA"/>
</dbReference>
<organism evidence="2 3">
    <name type="scientific">Candidatus Lambdaproteobacteria bacterium RIFOXYD2_FULL_50_16</name>
    <dbReference type="NCBI Taxonomy" id="1817772"/>
    <lineage>
        <taxon>Bacteria</taxon>
        <taxon>Pseudomonadati</taxon>
        <taxon>Pseudomonadota</taxon>
        <taxon>Candidatus Lambdaproteobacteria</taxon>
    </lineage>
</organism>